<evidence type="ECO:0008006" key="4">
    <source>
        <dbReference type="Google" id="ProtNLM"/>
    </source>
</evidence>
<keyword evidence="1" id="KW-1133">Transmembrane helix</keyword>
<evidence type="ECO:0000313" key="3">
    <source>
        <dbReference type="Proteomes" id="UP000076959"/>
    </source>
</evidence>
<keyword evidence="1" id="KW-0812">Transmembrane</keyword>
<name>A0A176YNQ7_9BRAD</name>
<sequence>MEQILINLVSGALGGIGAGKSSPTFDLGMAGNIISGLVGGGVLGQVITLLLPSIMAAAQSGNLSVGGIVSQIVAGGAGGAILTAIIGAIKNKAAA</sequence>
<keyword evidence="1" id="KW-0472">Membrane</keyword>
<evidence type="ECO:0000256" key="1">
    <source>
        <dbReference type="SAM" id="Phobius"/>
    </source>
</evidence>
<keyword evidence="3" id="KW-1185">Reference proteome</keyword>
<dbReference type="Proteomes" id="UP000076959">
    <property type="component" value="Unassembled WGS sequence"/>
</dbReference>
<dbReference type="EMBL" id="LUUB01000062">
    <property type="protein sequence ID" value="OAF08391.1"/>
    <property type="molecule type" value="Genomic_DNA"/>
</dbReference>
<gene>
    <name evidence="2" type="ORF">AYJ54_14910</name>
</gene>
<dbReference type="OrthoDB" id="8256065at2"/>
<evidence type="ECO:0000313" key="2">
    <source>
        <dbReference type="EMBL" id="OAF08391.1"/>
    </source>
</evidence>
<comment type="caution">
    <text evidence="2">The sequence shown here is derived from an EMBL/GenBank/DDBJ whole genome shotgun (WGS) entry which is preliminary data.</text>
</comment>
<dbReference type="RefSeq" id="WP_063701269.1">
    <property type="nucleotide sequence ID" value="NZ_LUUB01000062.1"/>
</dbReference>
<organism evidence="2 3">
    <name type="scientific">Bradyrhizobium centrolobii</name>
    <dbReference type="NCBI Taxonomy" id="1505087"/>
    <lineage>
        <taxon>Bacteria</taxon>
        <taxon>Pseudomonadati</taxon>
        <taxon>Pseudomonadota</taxon>
        <taxon>Alphaproteobacteria</taxon>
        <taxon>Hyphomicrobiales</taxon>
        <taxon>Nitrobacteraceae</taxon>
        <taxon>Bradyrhizobium</taxon>
    </lineage>
</organism>
<feature type="transmembrane region" description="Helical" evidence="1">
    <location>
        <begin position="29"/>
        <end position="51"/>
    </location>
</feature>
<dbReference type="AlphaFoldDB" id="A0A176YNQ7"/>
<reference evidence="2 3" key="1">
    <citation type="submission" date="2016-03" db="EMBL/GenBank/DDBJ databases">
        <title>Draft Genome Sequence of the Strain BR 10245 (Bradyrhizobium sp.) isolated from nodules of Centrolobium paraense.</title>
        <authorList>
            <person name="Simoes-Araujo J.L.Sr."/>
            <person name="Barauna A.C."/>
            <person name="Silva K."/>
            <person name="Zilli J.E."/>
        </authorList>
    </citation>
    <scope>NUCLEOTIDE SEQUENCE [LARGE SCALE GENOMIC DNA]</scope>
    <source>
        <strain evidence="2 3">BR 10245</strain>
    </source>
</reference>
<protein>
    <recommendedName>
        <fullName evidence="4">DNA methyltransferase</fullName>
    </recommendedName>
</protein>
<proteinExistence type="predicted"/>
<feature type="transmembrane region" description="Helical" evidence="1">
    <location>
        <begin position="63"/>
        <end position="89"/>
    </location>
</feature>
<accession>A0A176YNQ7</accession>